<reference evidence="2 3" key="1">
    <citation type="journal article" date="2012" name="Genome Biol.">
        <title>The genome of the polar eukaryotic microalga coccomyxa subellipsoidea reveals traits of cold adaptation.</title>
        <authorList>
            <person name="Blanc G."/>
            <person name="Agarkova I."/>
            <person name="Grimwood J."/>
            <person name="Kuo A."/>
            <person name="Brueggeman A."/>
            <person name="Dunigan D."/>
            <person name="Gurnon J."/>
            <person name="Ladunga I."/>
            <person name="Lindquist E."/>
            <person name="Lucas S."/>
            <person name="Pangilinan J."/>
            <person name="Proschold T."/>
            <person name="Salamov A."/>
            <person name="Schmutz J."/>
            <person name="Weeks D."/>
            <person name="Yamada T."/>
            <person name="Claverie J.M."/>
            <person name="Grigoriev I."/>
            <person name="Van Etten J."/>
            <person name="Lomsadze A."/>
            <person name="Borodovsky M."/>
        </authorList>
    </citation>
    <scope>NUCLEOTIDE SEQUENCE [LARGE SCALE GENOMIC DNA]</scope>
    <source>
        <strain evidence="2 3">C-169</strain>
    </source>
</reference>
<feature type="chain" id="PRO_5003636236" evidence="1">
    <location>
        <begin position="25"/>
        <end position="313"/>
    </location>
</feature>
<evidence type="ECO:0000313" key="3">
    <source>
        <dbReference type="Proteomes" id="UP000007264"/>
    </source>
</evidence>
<dbReference type="EMBL" id="AGSI01000027">
    <property type="protein sequence ID" value="EIE18102.1"/>
    <property type="molecule type" value="Genomic_DNA"/>
</dbReference>
<evidence type="ECO:0000256" key="1">
    <source>
        <dbReference type="SAM" id="SignalP"/>
    </source>
</evidence>
<organism evidence="2 3">
    <name type="scientific">Coccomyxa subellipsoidea (strain C-169)</name>
    <name type="common">Green microalga</name>
    <dbReference type="NCBI Taxonomy" id="574566"/>
    <lineage>
        <taxon>Eukaryota</taxon>
        <taxon>Viridiplantae</taxon>
        <taxon>Chlorophyta</taxon>
        <taxon>core chlorophytes</taxon>
        <taxon>Trebouxiophyceae</taxon>
        <taxon>Trebouxiophyceae incertae sedis</taxon>
        <taxon>Coccomyxaceae</taxon>
        <taxon>Coccomyxa</taxon>
        <taxon>Coccomyxa subellipsoidea</taxon>
    </lineage>
</organism>
<sequence length="313" mass="35897">MSSTQRLIGFTFLTLVLDTTGIFASNIDSLSQIPCESPSLPAGSFHVVVAAYEEKHCFKQYLWKLGLTNALVIIYRRVEPERPLGRWHGPCGMVVQEKLLLPNHGKDLSAFHSYVFEYYDNPPLAVLFLHGHGPHAYHTDCHTIVGRARLFYRGLVSPYEDGAEFARHMVTLTRFSRQGDPDWMHVFPESPMSRRLQEKSPEEVEATSSCANLFSKWSVNATSAGFWSCCATFILPWDRILWYPKGFYREALQHSVEPYDDHWTSRVCWEFVVYAWYQEPAVTPSLKKLYLKASDLALQYDLRGCTDLEPPTC</sequence>
<comment type="caution">
    <text evidence="2">The sequence shown here is derived from an EMBL/GenBank/DDBJ whole genome shotgun (WGS) entry which is preliminary data.</text>
</comment>
<dbReference type="OrthoDB" id="28755at2759"/>
<proteinExistence type="predicted"/>
<gene>
    <name evidence="2" type="ORF">COCSUDRAFT_55034</name>
</gene>
<protein>
    <submittedName>
        <fullName evidence="2">Uncharacterized protein</fullName>
    </submittedName>
</protein>
<dbReference type="GeneID" id="17036058"/>
<dbReference type="AlphaFoldDB" id="I0YI83"/>
<keyword evidence="3" id="KW-1185">Reference proteome</keyword>
<evidence type="ECO:0000313" key="2">
    <source>
        <dbReference type="EMBL" id="EIE18102.1"/>
    </source>
</evidence>
<keyword evidence="1" id="KW-0732">Signal</keyword>
<dbReference type="Proteomes" id="UP000007264">
    <property type="component" value="Unassembled WGS sequence"/>
</dbReference>
<dbReference type="eggNOG" id="ENOG502SE3K">
    <property type="taxonomic scope" value="Eukaryota"/>
</dbReference>
<dbReference type="RefSeq" id="XP_005642646.1">
    <property type="nucleotide sequence ID" value="XM_005642589.1"/>
</dbReference>
<dbReference type="InterPro" id="IPR021838">
    <property type="entry name" value="DUF3431"/>
</dbReference>
<name>I0YI83_COCSC</name>
<dbReference type="KEGG" id="csl:COCSUDRAFT_55034"/>
<dbReference type="Pfam" id="PF11913">
    <property type="entry name" value="DUF3431"/>
    <property type="match status" value="1"/>
</dbReference>
<feature type="signal peptide" evidence="1">
    <location>
        <begin position="1"/>
        <end position="24"/>
    </location>
</feature>
<accession>I0YI83</accession>